<comment type="similarity">
    <text evidence="5 6">Belongs to the peptidase S8 family.</text>
</comment>
<dbReference type="Gene3D" id="3.40.50.200">
    <property type="entry name" value="Peptidase S8/S53 domain"/>
    <property type="match status" value="1"/>
</dbReference>
<dbReference type="PROSITE" id="PS00136">
    <property type="entry name" value="SUBTILASE_ASP"/>
    <property type="match status" value="1"/>
</dbReference>
<feature type="active site" description="Charge relay system" evidence="4 5">
    <location>
        <position position="435"/>
    </location>
</feature>
<dbReference type="PANTHER" id="PTHR42884:SF14">
    <property type="entry name" value="NEUROENDOCRINE CONVERTASE 1"/>
    <property type="match status" value="1"/>
</dbReference>
<keyword evidence="1 5" id="KW-0645">Protease</keyword>
<dbReference type="Pfam" id="PF00082">
    <property type="entry name" value="Peptidase_S8"/>
    <property type="match status" value="1"/>
</dbReference>
<evidence type="ECO:0000313" key="9">
    <source>
        <dbReference type="Proteomes" id="UP000190121"/>
    </source>
</evidence>
<dbReference type="AlphaFoldDB" id="A0A1T4MR56"/>
<evidence type="ECO:0000256" key="4">
    <source>
        <dbReference type="PIRSR" id="PIRSR615500-1"/>
    </source>
</evidence>
<dbReference type="RefSeq" id="WP_159442691.1">
    <property type="nucleotide sequence ID" value="NZ_FUXE01000007.1"/>
</dbReference>
<dbReference type="EMBL" id="FUXE01000007">
    <property type="protein sequence ID" value="SJZ69265.1"/>
    <property type="molecule type" value="Genomic_DNA"/>
</dbReference>
<gene>
    <name evidence="8" type="ORF">SAMN02745171_00872</name>
</gene>
<sequence length="506" mass="54563">MDRKIVLSLLLSFFVVCGLFGQDLFYYHGNKKVPLDLVADKATVITPKGAILPQTSPLLVSLLKGVERLRYNLFVYQSEASQSDSRVSLLKSLQSKFSQPRVLVMPCYRNTSGLELLSTTDINVKLKKASDISSLKRYAQEHALEIVEQDPFMPLWYVVAITPASGGNVLEVANRMYETGLFASVAPDFTFDAQECTYDELFTDQWGLFNFENQGIDVGVCTAWNISTGLGIKIAIVDTGVERNHSDLQANIFPQSYDSESNGSPAQVYGSHGSHCAGIAAAVRNNGVFIAGVASDAKIMVASNPLTWSSVYRLSRCINWAWQNGADVISCSWRTTPSTILEEAIDGALFSGRNGRGCVFVKSAGNAGLPPNGSNSSISYPGDYRPEVLTVGSITSLGLRSSFSSVGPSLDVVAPGSRILSTIPNNTIDFSSGTSMAAPHVAGVAALILQKNPLLTGEQVRNIIKRSARKVGDMNYNTVTPLGTYNTYYGYGLVKADQALAITPSL</sequence>
<dbReference type="PANTHER" id="PTHR42884">
    <property type="entry name" value="PROPROTEIN CONVERTASE SUBTILISIN/KEXIN-RELATED"/>
    <property type="match status" value="1"/>
</dbReference>
<dbReference type="PROSITE" id="PS00137">
    <property type="entry name" value="SUBTILASE_HIS"/>
    <property type="match status" value="1"/>
</dbReference>
<dbReference type="InterPro" id="IPR022398">
    <property type="entry name" value="Peptidase_S8_His-AS"/>
</dbReference>
<evidence type="ECO:0000259" key="7">
    <source>
        <dbReference type="Pfam" id="PF00082"/>
    </source>
</evidence>
<evidence type="ECO:0000256" key="3">
    <source>
        <dbReference type="ARBA" id="ARBA00022825"/>
    </source>
</evidence>
<dbReference type="PROSITE" id="PS51892">
    <property type="entry name" value="SUBTILASE"/>
    <property type="match status" value="1"/>
</dbReference>
<feature type="active site" description="Charge relay system" evidence="4 5">
    <location>
        <position position="238"/>
    </location>
</feature>
<dbReference type="SUPFAM" id="SSF52743">
    <property type="entry name" value="Subtilisin-like"/>
    <property type="match status" value="1"/>
</dbReference>
<dbReference type="GO" id="GO:0016020">
    <property type="term" value="C:membrane"/>
    <property type="evidence" value="ECO:0007669"/>
    <property type="project" value="TreeGrafter"/>
</dbReference>
<proteinExistence type="inferred from homology"/>
<evidence type="ECO:0000313" key="8">
    <source>
        <dbReference type="EMBL" id="SJZ69265.1"/>
    </source>
</evidence>
<dbReference type="GO" id="GO:0004252">
    <property type="term" value="F:serine-type endopeptidase activity"/>
    <property type="evidence" value="ECO:0007669"/>
    <property type="project" value="UniProtKB-UniRule"/>
</dbReference>
<evidence type="ECO:0000256" key="2">
    <source>
        <dbReference type="ARBA" id="ARBA00022801"/>
    </source>
</evidence>
<accession>A0A1T4MR56</accession>
<dbReference type="InterPro" id="IPR000209">
    <property type="entry name" value="Peptidase_S8/S53_dom"/>
</dbReference>
<reference evidence="9" key="1">
    <citation type="submission" date="2017-02" db="EMBL/GenBank/DDBJ databases">
        <authorList>
            <person name="Varghese N."/>
            <person name="Submissions S."/>
        </authorList>
    </citation>
    <scope>NUCLEOTIDE SEQUENCE [LARGE SCALE GENOMIC DNA]</scope>
    <source>
        <strain evidence="9">ATCC 51356</strain>
    </source>
</reference>
<dbReference type="OrthoDB" id="1489355at2"/>
<dbReference type="InterPro" id="IPR023828">
    <property type="entry name" value="Peptidase_S8_Ser-AS"/>
</dbReference>
<dbReference type="InterPro" id="IPR036852">
    <property type="entry name" value="Peptidase_S8/S53_dom_sf"/>
</dbReference>
<dbReference type="PROSITE" id="PS00138">
    <property type="entry name" value="SUBTILASE_SER"/>
    <property type="match status" value="1"/>
</dbReference>
<keyword evidence="2 5" id="KW-0378">Hydrolase</keyword>
<dbReference type="InterPro" id="IPR015500">
    <property type="entry name" value="Peptidase_S8_subtilisin-rel"/>
</dbReference>
<evidence type="ECO:0000256" key="1">
    <source>
        <dbReference type="ARBA" id="ARBA00022670"/>
    </source>
</evidence>
<dbReference type="STRING" id="29524.SAMN02745171_00872"/>
<evidence type="ECO:0000256" key="5">
    <source>
        <dbReference type="PROSITE-ProRule" id="PRU01240"/>
    </source>
</evidence>
<organism evidence="8 9">
    <name type="scientific">Porphyromonas circumdentaria</name>
    <dbReference type="NCBI Taxonomy" id="29524"/>
    <lineage>
        <taxon>Bacteria</taxon>
        <taxon>Pseudomonadati</taxon>
        <taxon>Bacteroidota</taxon>
        <taxon>Bacteroidia</taxon>
        <taxon>Bacteroidales</taxon>
        <taxon>Porphyromonadaceae</taxon>
        <taxon>Porphyromonas</taxon>
    </lineage>
</organism>
<dbReference type="InterPro" id="IPR023827">
    <property type="entry name" value="Peptidase_S8_Asp-AS"/>
</dbReference>
<name>A0A1T4MR56_9PORP</name>
<keyword evidence="9" id="KW-1185">Reference proteome</keyword>
<dbReference type="Proteomes" id="UP000190121">
    <property type="component" value="Unassembled WGS sequence"/>
</dbReference>
<evidence type="ECO:0000256" key="6">
    <source>
        <dbReference type="RuleBase" id="RU003355"/>
    </source>
</evidence>
<feature type="active site" description="Charge relay system" evidence="4 5">
    <location>
        <position position="272"/>
    </location>
</feature>
<feature type="domain" description="Peptidase S8/S53" evidence="7">
    <location>
        <begin position="231"/>
        <end position="477"/>
    </location>
</feature>
<protein>
    <submittedName>
        <fullName evidence="8">Subtilase family protein</fullName>
    </submittedName>
</protein>
<dbReference type="PRINTS" id="PR00723">
    <property type="entry name" value="SUBTILISIN"/>
</dbReference>
<dbReference type="GO" id="GO:0016485">
    <property type="term" value="P:protein processing"/>
    <property type="evidence" value="ECO:0007669"/>
    <property type="project" value="TreeGrafter"/>
</dbReference>
<keyword evidence="3 5" id="KW-0720">Serine protease</keyword>